<keyword evidence="3" id="KW-1003">Cell membrane</keyword>
<keyword evidence="6 8" id="KW-1133">Transmembrane helix</keyword>
<comment type="subcellular location">
    <subcellularLocation>
        <location evidence="1">Cell inner membrane</location>
        <topology evidence="1">Multi-pass membrane protein</topology>
    </subcellularLocation>
    <subcellularLocation>
        <location evidence="8">Cell membrane</location>
        <topology evidence="8">Multi-pass membrane protein</topology>
    </subcellularLocation>
</comment>
<keyword evidence="2 8" id="KW-0813">Transport</keyword>
<dbReference type="Pfam" id="PF00528">
    <property type="entry name" value="BPD_transp_1"/>
    <property type="match status" value="2"/>
</dbReference>
<comment type="similarity">
    <text evidence="8">Belongs to the binding-protein-dependent transport system permease family.</text>
</comment>
<evidence type="ECO:0000256" key="9">
    <source>
        <dbReference type="SAM" id="MobiDB-lite"/>
    </source>
</evidence>
<feature type="domain" description="ABC transmembrane type-1" evidence="10">
    <location>
        <begin position="95"/>
        <end position="304"/>
    </location>
</feature>
<feature type="transmembrane region" description="Helical" evidence="8">
    <location>
        <begin position="539"/>
        <end position="560"/>
    </location>
</feature>
<comment type="caution">
    <text evidence="11">The sequence shown here is derived from an EMBL/GenBank/DDBJ whole genome shotgun (WGS) entry which is preliminary data.</text>
</comment>
<feature type="transmembrane region" description="Helical" evidence="8">
    <location>
        <begin position="324"/>
        <end position="349"/>
    </location>
</feature>
<keyword evidence="7 8" id="KW-0472">Membrane</keyword>
<dbReference type="InterPro" id="IPR000515">
    <property type="entry name" value="MetI-like"/>
</dbReference>
<evidence type="ECO:0000256" key="6">
    <source>
        <dbReference type="ARBA" id="ARBA00022989"/>
    </source>
</evidence>
<dbReference type="CDD" id="cd06261">
    <property type="entry name" value="TM_PBP2"/>
    <property type="match status" value="2"/>
</dbReference>
<dbReference type="OrthoDB" id="9807047at2"/>
<feature type="transmembrane region" description="Helical" evidence="8">
    <location>
        <begin position="437"/>
        <end position="457"/>
    </location>
</feature>
<organism evidence="11 12">
    <name type="scientific">Burkholderia singularis</name>
    <dbReference type="NCBI Taxonomy" id="1503053"/>
    <lineage>
        <taxon>Bacteria</taxon>
        <taxon>Pseudomonadati</taxon>
        <taxon>Pseudomonadota</taxon>
        <taxon>Betaproteobacteria</taxon>
        <taxon>Burkholderiales</taxon>
        <taxon>Burkholderiaceae</taxon>
        <taxon>Burkholderia</taxon>
        <taxon>pseudomallei group</taxon>
    </lineage>
</organism>
<dbReference type="Gene3D" id="1.10.3720.10">
    <property type="entry name" value="MetI-like"/>
    <property type="match status" value="2"/>
</dbReference>
<evidence type="ECO:0000256" key="1">
    <source>
        <dbReference type="ARBA" id="ARBA00004429"/>
    </source>
</evidence>
<evidence type="ECO:0000256" key="8">
    <source>
        <dbReference type="RuleBase" id="RU363032"/>
    </source>
</evidence>
<keyword evidence="12" id="KW-1185">Reference proteome</keyword>
<dbReference type="EMBL" id="LOWA01000054">
    <property type="protein sequence ID" value="KVE24564.1"/>
    <property type="molecule type" value="Genomic_DNA"/>
</dbReference>
<dbReference type="Proteomes" id="UP000062788">
    <property type="component" value="Unassembled WGS sequence"/>
</dbReference>
<dbReference type="SUPFAM" id="SSF161098">
    <property type="entry name" value="MetI-like"/>
    <property type="match status" value="2"/>
</dbReference>
<keyword evidence="5 8" id="KW-0812">Transmembrane</keyword>
<feature type="transmembrane region" description="Helical" evidence="8">
    <location>
        <begin position="392"/>
        <end position="417"/>
    </location>
</feature>
<evidence type="ECO:0000259" key="10">
    <source>
        <dbReference type="PROSITE" id="PS50928"/>
    </source>
</evidence>
<dbReference type="InterPro" id="IPR035906">
    <property type="entry name" value="MetI-like_sf"/>
</dbReference>
<dbReference type="RefSeq" id="WP_059519784.1">
    <property type="nucleotide sequence ID" value="NZ_CP013449.1"/>
</dbReference>
<feature type="transmembrane region" description="Helical" evidence="8">
    <location>
        <begin position="512"/>
        <end position="532"/>
    </location>
</feature>
<dbReference type="PANTHER" id="PTHR43357:SF4">
    <property type="entry name" value="INNER MEMBRANE ABC TRANSPORTER PERMEASE PROTEIN YDCV"/>
    <property type="match status" value="1"/>
</dbReference>
<dbReference type="PANTHER" id="PTHR43357">
    <property type="entry name" value="INNER MEMBRANE ABC TRANSPORTER PERMEASE PROTEIN YDCV"/>
    <property type="match status" value="1"/>
</dbReference>
<dbReference type="GO" id="GO:0005886">
    <property type="term" value="C:plasma membrane"/>
    <property type="evidence" value="ECO:0007669"/>
    <property type="project" value="UniProtKB-SubCell"/>
</dbReference>
<evidence type="ECO:0000256" key="7">
    <source>
        <dbReference type="ARBA" id="ARBA00023136"/>
    </source>
</evidence>
<feature type="domain" description="ABC transmembrane type-1" evidence="10">
    <location>
        <begin position="392"/>
        <end position="587"/>
    </location>
</feature>
<keyword evidence="4" id="KW-0997">Cell inner membrane</keyword>
<accession>A0A124P891</accession>
<name>A0A124P891_9BURK</name>
<sequence length="593" mass="63662">MLSTSTRGAPPGASPCAAQPTADGAAQPLPASSLRPLGGMLRWIVIATLSVAVALPLGFILFQSLLSAPFFDANKTLGIDGFRFIFDDPDFWSAAKNSFVIAGGMLLISIPLGGILAFLMVRTDLPGRRWLEPLLLTPVFVSPMVLAFGYVVAAGPVGFYSVWFREWTGAASAPWNIYSIAAITVIVGLTHVPHVYLYSSAALRNLGSDAEEAARVTGARPFRVALDVSLPMTMPALLFAGVLVFFLGFEVFGLPLVLGDPEGHLVLATYLYKLTNKLGVPSYHLMAAVAICIVAITFPLVLLQRRLLKSANRFVTVKGKATRMTVLPLGAWRWVAVALVALWLTLSVIVPLSGIVLRAFVTNWGEGVALAEVLTLANFVELFEQDNLVRAIVNTLGIGVAGGALSVGFYSLVAFAGHRRHDWATKLLDYLVLLPRAVPGLLAGLAFLWIFLFVPGLRELKNSMWSIWIAYTVVWLAYGIRLIQSALLQVGPELEEAARSVGATRERASLDVTLPLVRFGLLAAWLLIFMIFEREYSTAVYLLSPGTEVIGSLLVSLWATGAVDQVAALSVINIAMVGAGLGVALRVGVKLHG</sequence>
<feature type="transmembrane region" description="Helical" evidence="8">
    <location>
        <begin position="99"/>
        <end position="121"/>
    </location>
</feature>
<feature type="transmembrane region" description="Helical" evidence="8">
    <location>
        <begin position="133"/>
        <end position="155"/>
    </location>
</feature>
<evidence type="ECO:0000256" key="2">
    <source>
        <dbReference type="ARBA" id="ARBA00022448"/>
    </source>
</evidence>
<dbReference type="GO" id="GO:0055085">
    <property type="term" value="P:transmembrane transport"/>
    <property type="evidence" value="ECO:0007669"/>
    <property type="project" value="InterPro"/>
</dbReference>
<feature type="transmembrane region" description="Helical" evidence="8">
    <location>
        <begin position="236"/>
        <end position="258"/>
    </location>
</feature>
<dbReference type="AlphaFoldDB" id="A0A124P891"/>
<feature type="transmembrane region" description="Helical" evidence="8">
    <location>
        <begin position="43"/>
        <end position="62"/>
    </location>
</feature>
<protein>
    <submittedName>
        <fullName evidence="11">Spermidine/putrescine ABC transporter permease</fullName>
    </submittedName>
</protein>
<reference evidence="11 12" key="1">
    <citation type="submission" date="2015-11" db="EMBL/GenBank/DDBJ databases">
        <title>Expanding the genomic diversity of Burkholderia species for the development of highly accurate diagnostics.</title>
        <authorList>
            <person name="Sahl J."/>
            <person name="Keim P."/>
            <person name="Wagner D."/>
        </authorList>
    </citation>
    <scope>NUCLEOTIDE SEQUENCE [LARGE SCALE GENOMIC DNA]</scope>
    <source>
        <strain evidence="11 12">TSV85</strain>
    </source>
</reference>
<gene>
    <name evidence="11" type="ORF">WS67_20945</name>
</gene>
<feature type="transmembrane region" description="Helical" evidence="8">
    <location>
        <begin position="469"/>
        <end position="492"/>
    </location>
</feature>
<evidence type="ECO:0000256" key="4">
    <source>
        <dbReference type="ARBA" id="ARBA00022519"/>
    </source>
</evidence>
<feature type="region of interest" description="Disordered" evidence="9">
    <location>
        <begin position="1"/>
        <end position="24"/>
    </location>
</feature>
<dbReference type="PROSITE" id="PS50928">
    <property type="entry name" value="ABC_TM1"/>
    <property type="match status" value="2"/>
</dbReference>
<evidence type="ECO:0000256" key="5">
    <source>
        <dbReference type="ARBA" id="ARBA00022692"/>
    </source>
</evidence>
<evidence type="ECO:0000313" key="11">
    <source>
        <dbReference type="EMBL" id="KVE24564.1"/>
    </source>
</evidence>
<evidence type="ECO:0000313" key="12">
    <source>
        <dbReference type="Proteomes" id="UP000062788"/>
    </source>
</evidence>
<evidence type="ECO:0000256" key="3">
    <source>
        <dbReference type="ARBA" id="ARBA00022475"/>
    </source>
</evidence>
<feature type="transmembrane region" description="Helical" evidence="8">
    <location>
        <begin position="175"/>
        <end position="198"/>
    </location>
</feature>
<feature type="transmembrane region" description="Helical" evidence="8">
    <location>
        <begin position="283"/>
        <end position="303"/>
    </location>
</feature>
<proteinExistence type="inferred from homology"/>
<feature type="transmembrane region" description="Helical" evidence="8">
    <location>
        <begin position="566"/>
        <end position="589"/>
    </location>
</feature>